<dbReference type="GO" id="GO:0003723">
    <property type="term" value="F:RNA binding"/>
    <property type="evidence" value="ECO:0007669"/>
    <property type="project" value="InterPro"/>
</dbReference>
<dbReference type="Gene3D" id="3.30.70.660">
    <property type="entry name" value="Pseudouridine synthase I, catalytic domain, C-terminal subdomain"/>
    <property type="match status" value="1"/>
</dbReference>
<dbReference type="GO" id="GO:1990481">
    <property type="term" value="P:mRNA pseudouridine synthesis"/>
    <property type="evidence" value="ECO:0007669"/>
    <property type="project" value="TreeGrafter"/>
</dbReference>
<evidence type="ECO:0000259" key="4">
    <source>
        <dbReference type="Pfam" id="PF01416"/>
    </source>
</evidence>
<dbReference type="InterPro" id="IPR020103">
    <property type="entry name" value="PsdUridine_synth_cat_dom_sf"/>
</dbReference>
<organism evidence="5 6">
    <name type="scientific">Orbilia brochopaga</name>
    <dbReference type="NCBI Taxonomy" id="3140254"/>
    <lineage>
        <taxon>Eukaryota</taxon>
        <taxon>Fungi</taxon>
        <taxon>Dikarya</taxon>
        <taxon>Ascomycota</taxon>
        <taxon>Pezizomycotina</taxon>
        <taxon>Orbiliomycetes</taxon>
        <taxon>Orbiliales</taxon>
        <taxon>Orbiliaceae</taxon>
        <taxon>Orbilia</taxon>
    </lineage>
</organism>
<dbReference type="InterPro" id="IPR020094">
    <property type="entry name" value="TruA/RsuA/RluB/E/F_N"/>
</dbReference>
<evidence type="ECO:0000313" key="6">
    <source>
        <dbReference type="Proteomes" id="UP001375240"/>
    </source>
</evidence>
<dbReference type="AlphaFoldDB" id="A0AAV9UR24"/>
<evidence type="ECO:0000256" key="3">
    <source>
        <dbReference type="ARBA" id="ARBA00023235"/>
    </source>
</evidence>
<dbReference type="HAMAP" id="MF_00171">
    <property type="entry name" value="TruA"/>
    <property type="match status" value="1"/>
</dbReference>
<protein>
    <recommendedName>
        <fullName evidence="4">Pseudouridine synthase I TruA alpha/beta domain-containing protein</fullName>
    </recommendedName>
</protein>
<dbReference type="PANTHER" id="PTHR11142:SF5">
    <property type="entry name" value="TRNA PSEUDOURIDINE(38_39) SYNTHASE"/>
    <property type="match status" value="1"/>
</dbReference>
<dbReference type="EMBL" id="JAVHNQ010000005">
    <property type="protein sequence ID" value="KAK6346936.1"/>
    <property type="molecule type" value="Genomic_DNA"/>
</dbReference>
<name>A0AAV9UR24_9PEZI</name>
<keyword evidence="2" id="KW-0819">tRNA processing</keyword>
<accession>A0AAV9UR24</accession>
<keyword evidence="3" id="KW-0413">Isomerase</keyword>
<sequence>MFAASIGRTAARNFARIRNGTAIHSLVFLSRFSSSVSVMEGQSHEIPQKADVDYASWTQEALISRIRQLEASLQTVASPETKQILDLTPKTIPPAAAAAVRPAPSKAATFDFSRYATRLIALKFAYIGGPYQGLEYHVGCPTPLPAVEEKLFEALLKSRLVPPKVYYNEDGSVDTTQVFDSNGNGSMGDIGKWIDLEKWQYTKCGRTDRGVSAFGQVVGVRVRSNRGKAAKKPSLSDDAPFENAAVDELSNAADPPEVQEEVPEFDDKDELPYVTMLNRLLPPTIRVLAWCPNPPEDFSARFNCKARTYRYFFTNPPSAPNPGEQPKLLDIEGMKVAAKYYEGLHDFRNVCKIDASKQITNFKRRVEEADVVKIGGLTPVFSLEPWKGPEEGILERRPEIYCFKLTGSAFLWHQVRHMVAILFLVGQRLEKPEVVKELLDVQKEPTRPFYNMADDRPLVLWDCIFDDQEVQWVYPELNRAKQNSREDVLGLLWELWHNANMDALLSGGLLAMVYGQQEAAAEARARAADGNDVIEGNSSGKKRGRESTWIVDGSPMQTSFGKYIPLMKRGRMDTVEVLNRKYAARKSEEWRHKWSVAAKKERGIGDMTDYDE</sequence>
<comment type="caution">
    <text evidence="5">The sequence shown here is derived from an EMBL/GenBank/DDBJ whole genome shotgun (WGS) entry which is preliminary data.</text>
</comment>
<feature type="domain" description="Pseudouridine synthase I TruA alpha/beta" evidence="4">
    <location>
        <begin position="337"/>
        <end position="466"/>
    </location>
</feature>
<dbReference type="Proteomes" id="UP001375240">
    <property type="component" value="Unassembled WGS sequence"/>
</dbReference>
<dbReference type="GO" id="GO:0009982">
    <property type="term" value="F:pseudouridine synthase activity"/>
    <property type="evidence" value="ECO:0007669"/>
    <property type="project" value="InterPro"/>
</dbReference>
<comment type="similarity">
    <text evidence="1">Belongs to the tRNA pseudouridine synthase TruA family.</text>
</comment>
<proteinExistence type="inferred from homology"/>
<reference evidence="5 6" key="1">
    <citation type="submission" date="2019-10" db="EMBL/GenBank/DDBJ databases">
        <authorList>
            <person name="Palmer J.M."/>
        </authorList>
    </citation>
    <scope>NUCLEOTIDE SEQUENCE [LARGE SCALE GENOMIC DNA]</scope>
    <source>
        <strain evidence="5 6">TWF696</strain>
    </source>
</reference>
<dbReference type="InterPro" id="IPR020095">
    <property type="entry name" value="PsdUridine_synth_TruA_C"/>
</dbReference>
<dbReference type="PANTHER" id="PTHR11142">
    <property type="entry name" value="PSEUDOURIDYLATE SYNTHASE"/>
    <property type="match status" value="1"/>
</dbReference>
<dbReference type="GO" id="GO:0005634">
    <property type="term" value="C:nucleus"/>
    <property type="evidence" value="ECO:0007669"/>
    <property type="project" value="TreeGrafter"/>
</dbReference>
<evidence type="ECO:0000256" key="2">
    <source>
        <dbReference type="ARBA" id="ARBA00022694"/>
    </source>
</evidence>
<dbReference type="GO" id="GO:0031119">
    <property type="term" value="P:tRNA pseudouridine synthesis"/>
    <property type="evidence" value="ECO:0007669"/>
    <property type="project" value="TreeGrafter"/>
</dbReference>
<dbReference type="InterPro" id="IPR001406">
    <property type="entry name" value="PsdUridine_synth_TruA"/>
</dbReference>
<evidence type="ECO:0000256" key="1">
    <source>
        <dbReference type="ARBA" id="ARBA00009375"/>
    </source>
</evidence>
<dbReference type="SUPFAM" id="SSF55120">
    <property type="entry name" value="Pseudouridine synthase"/>
    <property type="match status" value="1"/>
</dbReference>
<dbReference type="GO" id="GO:0005737">
    <property type="term" value="C:cytoplasm"/>
    <property type="evidence" value="ECO:0007669"/>
    <property type="project" value="TreeGrafter"/>
</dbReference>
<evidence type="ECO:0000313" key="5">
    <source>
        <dbReference type="EMBL" id="KAK6346936.1"/>
    </source>
</evidence>
<gene>
    <name evidence="5" type="ORF">TWF696_007034</name>
</gene>
<dbReference type="Gene3D" id="3.30.70.580">
    <property type="entry name" value="Pseudouridine synthase I, catalytic domain, N-terminal subdomain"/>
    <property type="match status" value="1"/>
</dbReference>
<dbReference type="Pfam" id="PF01416">
    <property type="entry name" value="PseudoU_synth_1"/>
    <property type="match status" value="1"/>
</dbReference>
<dbReference type="InterPro" id="IPR020097">
    <property type="entry name" value="PsdUridine_synth_TruA_a/b_dom"/>
</dbReference>
<keyword evidence="6" id="KW-1185">Reference proteome</keyword>